<reference evidence="3" key="2">
    <citation type="submission" date="2022-06" db="EMBL/GenBank/DDBJ databases">
        <title>Thermospira aquatica gen. nov., sp. nov.</title>
        <authorList>
            <person name="Ben Ali Gam Z."/>
            <person name="Labat M."/>
        </authorList>
    </citation>
    <scope>NUCLEOTIDE SEQUENCE</scope>
    <source>
        <strain evidence="3">F1F22</strain>
    </source>
</reference>
<organism evidence="3 4">
    <name type="scientific">Thermospira aquatica</name>
    <dbReference type="NCBI Taxonomy" id="2828656"/>
    <lineage>
        <taxon>Bacteria</taxon>
        <taxon>Pseudomonadati</taxon>
        <taxon>Spirochaetota</taxon>
        <taxon>Spirochaetia</taxon>
        <taxon>Brevinematales</taxon>
        <taxon>Thermospiraceae</taxon>
        <taxon>Thermospira</taxon>
    </lineage>
</organism>
<dbReference type="Gene3D" id="3.40.50.300">
    <property type="entry name" value="P-loop containing nucleotide triphosphate hydrolases"/>
    <property type="match status" value="1"/>
</dbReference>
<gene>
    <name evidence="3" type="ORF">KDW03_00975</name>
</gene>
<dbReference type="Pfam" id="PF07228">
    <property type="entry name" value="SpoIIE"/>
    <property type="match status" value="1"/>
</dbReference>
<dbReference type="RefSeq" id="WP_271435538.1">
    <property type="nucleotide sequence ID" value="NZ_CP073355.1"/>
</dbReference>
<keyword evidence="4" id="KW-1185">Reference proteome</keyword>
<sequence>MKLLEKDPEKRYQNASGLLYDLHTLYQAFQQGKQLSAFTPGTKDFSPEIRFSRSWYGRENAKNELSEIIRRAILGSLQNVVLIGEKGIGKTLLINTVTNEFQNREMWHIRLTFSEERKTTSYHGIRQFLYDTVQQMYLLPFSEQKRIKDAWEGKLKKQGKVLTSFFPEMEKLFPADEEVETLDQEATQKRLFYLFSEFVALLVSKKHPMVLVLDHIQWADKESQKLFAHLCRQNLSYVCIITVFQGNEADWQNFSGLLEDVTYRTLVLQPWEESHLTHYLSSLLQQPETSVQSLAHLLFEKTEGNPAQLEKLLEKLRETDLLFLDGYKGWKWNEQEIAGFQLQDENTGLEKLLSSLDEDTRRTLVIACVLGNRFPMSLFEEIIGISEEETVSILFPLFDKRLLSIKDNMIYWNHPSTREGLYHSLQENEKSSAHALVANYFFQQPFENYADKLYYVFDHVIKGLSQFSTEKERERVLFLTHKVIEQNKQSGAFTAIYEVLSLILSEFSLDTKSEFFLPLYEAYAESAYYTANYETLEKLLLFLKEKGYDEMVCFDLWILLMKALGSEEQYEKATALFYNLVSLLSLPLPKHVSLTRALPLLLEMLWRMQNLSETQIRNLPQNTHPLIEKQAKLLFSFSPFAFFSSPLLNVFINLLGTKLSLRYGLVSQTPFFFISCGIITAGLGNKKLGNTLADKGLYLIEKMDYNTNAPENYFIYYSFLYFWVHPQHEIPERLSKVYDATIAKGDTEFAAYALMVMNLHFWQIHSLLPIAREYMRQNVQTIHGLGQKSQEIVSRLCLQLVDNLIQPSEDPTLLEGEWYQESIQRPIHEKEHDFFALRYLILYKIILSYLFEKYEIAYRLVPSLPHFDPASQSSPAYFLFQLFRGLTAARLFSNSVGKSKKQEFSRLLREAIQNYGKWARLSEQNFSAGLFLLKAELARITRKNWQAIHFYGKAIESARTHNYRLYEALGFELRAKFWESQGEKLLADQDMTQSLRLYKLWGAESKVKALLQSYPHLFPHLGKKDDTTTTLHTLTSTGTQTLDLLTIIKASEALITTTDVNTLLSRILIMTMENAGAEKGVFLYEKEDSLLVRAVKTPDQEAQVFSLDFQEYTDIPQRVIQYALQKNEEILIEDAQEEALLVKDPYITRNLVRSILIIPIYRTGKRVGLVYLENNMGRGMFTAESISTLKILLAQASLALQNIELLDRIKDTARLETEMNLAKDLQTGLLPKHPSLPGYEVLGYMQTASEVGGDYYDIIGETKPSWVIIGDVSGHGFPSGQIMAMTQTALQTLIRENPLRLPSELLRIANQTITYNIGNIFAEEFKYVTITALRLEEDGSILHSGLHQDIWIYRASSQQVETIITDGLWLGVENLMGRSEEDKSFTLHEGDVMLLYTDGLTEARENGELIDEKPKTILQAYGHEPLSTIKEQLEKLIAQCEIRDDVTFVLVKKTSP</sequence>
<protein>
    <submittedName>
        <fullName evidence="3">SpoIIE family protein phosphatase</fullName>
    </submittedName>
</protein>
<evidence type="ECO:0000313" key="3">
    <source>
        <dbReference type="EMBL" id="URA10408.1"/>
    </source>
</evidence>
<dbReference type="SUPFAM" id="SSF55781">
    <property type="entry name" value="GAF domain-like"/>
    <property type="match status" value="1"/>
</dbReference>
<dbReference type="Gene3D" id="3.30.450.40">
    <property type="match status" value="1"/>
</dbReference>
<accession>A0AAX3BDL1</accession>
<dbReference type="InterPro" id="IPR041664">
    <property type="entry name" value="AAA_16"/>
</dbReference>
<feature type="domain" description="GAF" evidence="1">
    <location>
        <begin position="1059"/>
        <end position="1210"/>
    </location>
</feature>
<dbReference type="Pfam" id="PF13191">
    <property type="entry name" value="AAA_16"/>
    <property type="match status" value="1"/>
</dbReference>
<dbReference type="Pfam" id="PF13185">
    <property type="entry name" value="GAF_2"/>
    <property type="match status" value="1"/>
</dbReference>
<feature type="domain" description="PPM-type phosphatase" evidence="2">
    <location>
        <begin position="1236"/>
        <end position="1453"/>
    </location>
</feature>
<dbReference type="EMBL" id="CP073355">
    <property type="protein sequence ID" value="URA10408.1"/>
    <property type="molecule type" value="Genomic_DNA"/>
</dbReference>
<evidence type="ECO:0000259" key="2">
    <source>
        <dbReference type="SMART" id="SM00331"/>
    </source>
</evidence>
<dbReference type="PANTHER" id="PTHR43642">
    <property type="entry name" value="HYBRID SIGNAL TRANSDUCTION HISTIDINE KINASE G"/>
    <property type="match status" value="1"/>
</dbReference>
<evidence type="ECO:0000313" key="4">
    <source>
        <dbReference type="Proteomes" id="UP001056539"/>
    </source>
</evidence>
<dbReference type="Proteomes" id="UP001056539">
    <property type="component" value="Chromosome"/>
</dbReference>
<proteinExistence type="predicted"/>
<dbReference type="InterPro" id="IPR003018">
    <property type="entry name" value="GAF"/>
</dbReference>
<dbReference type="InterPro" id="IPR053159">
    <property type="entry name" value="Hybrid_Histidine_Kinase"/>
</dbReference>
<dbReference type="SMART" id="SM00065">
    <property type="entry name" value="GAF"/>
    <property type="match status" value="1"/>
</dbReference>
<dbReference type="SUPFAM" id="SSF52540">
    <property type="entry name" value="P-loop containing nucleoside triphosphate hydrolases"/>
    <property type="match status" value="1"/>
</dbReference>
<dbReference type="InterPro" id="IPR029016">
    <property type="entry name" value="GAF-like_dom_sf"/>
</dbReference>
<dbReference type="InterPro" id="IPR001932">
    <property type="entry name" value="PPM-type_phosphatase-like_dom"/>
</dbReference>
<dbReference type="InterPro" id="IPR036457">
    <property type="entry name" value="PPM-type-like_dom_sf"/>
</dbReference>
<dbReference type="Gene3D" id="3.60.40.10">
    <property type="entry name" value="PPM-type phosphatase domain"/>
    <property type="match status" value="1"/>
</dbReference>
<evidence type="ECO:0000259" key="1">
    <source>
        <dbReference type="SMART" id="SM00065"/>
    </source>
</evidence>
<dbReference type="PANTHER" id="PTHR43642:SF1">
    <property type="entry name" value="HYBRID SIGNAL TRANSDUCTION HISTIDINE KINASE G"/>
    <property type="match status" value="1"/>
</dbReference>
<reference evidence="3" key="1">
    <citation type="submission" date="2021-04" db="EMBL/GenBank/DDBJ databases">
        <authorList>
            <person name="Postec A."/>
        </authorList>
    </citation>
    <scope>NUCLEOTIDE SEQUENCE</scope>
    <source>
        <strain evidence="3">F1F22</strain>
    </source>
</reference>
<dbReference type="SUPFAM" id="SSF81606">
    <property type="entry name" value="PP2C-like"/>
    <property type="match status" value="1"/>
</dbReference>
<dbReference type="KEGG" id="taqu:KDW03_00975"/>
<dbReference type="InterPro" id="IPR027417">
    <property type="entry name" value="P-loop_NTPase"/>
</dbReference>
<dbReference type="SMART" id="SM00331">
    <property type="entry name" value="PP2C_SIG"/>
    <property type="match status" value="1"/>
</dbReference>
<name>A0AAX3BDL1_9SPIR</name>